<evidence type="ECO:0000313" key="1">
    <source>
        <dbReference type="EMBL" id="VEU70203.1"/>
    </source>
</evidence>
<dbReference type="NCBIfam" id="NF045935">
    <property type="entry name" value="MSC_0621_epsi"/>
    <property type="match status" value="1"/>
</dbReference>
<proteinExistence type="predicted"/>
<dbReference type="AlphaFoldDB" id="A0A449AUP7"/>
<name>A0A449AUP7_9BACT</name>
<sequence length="157" mass="18851">MSKITLKLVSESFEIKKLKITKFEINNELKDYWVTFKPNSVASIRKGFFRLSGIKDQNENNATKYLILNNPFIIYSENEIELRYKGKLEFYVHEKMNKKTLKDKNSQLIHKKQQLQLIQSYEANNIYFFDTLEMLKLREEVFYETALLNFELVKECK</sequence>
<accession>A0A449AUP7</accession>
<dbReference type="EMBL" id="LR215024">
    <property type="protein sequence ID" value="VEU70203.1"/>
    <property type="molecule type" value="Genomic_DNA"/>
</dbReference>
<organism evidence="1 2">
    <name type="scientific">Mycoplasmopsis glycophila</name>
    <dbReference type="NCBI Taxonomy" id="171285"/>
    <lineage>
        <taxon>Bacteria</taxon>
        <taxon>Bacillati</taxon>
        <taxon>Mycoplasmatota</taxon>
        <taxon>Mycoplasmoidales</taxon>
        <taxon>Metamycoplasmataceae</taxon>
        <taxon>Mycoplasmopsis</taxon>
    </lineage>
</organism>
<keyword evidence="2" id="KW-1185">Reference proteome</keyword>
<gene>
    <name evidence="1" type="ORF">NCTC10194_00204</name>
</gene>
<dbReference type="Proteomes" id="UP000290815">
    <property type="component" value="Chromosome"/>
</dbReference>
<dbReference type="KEGG" id="mgly:NCTC10194_00204"/>
<reference evidence="1 2" key="1">
    <citation type="submission" date="2019-01" db="EMBL/GenBank/DDBJ databases">
        <authorList>
            <consortium name="Pathogen Informatics"/>
        </authorList>
    </citation>
    <scope>NUCLEOTIDE SEQUENCE [LARGE SCALE GENOMIC DNA]</scope>
    <source>
        <strain evidence="1 2">NCTC10194</strain>
    </source>
</reference>
<dbReference type="RefSeq" id="WP_027333538.1">
    <property type="nucleotide sequence ID" value="NZ_LR215024.1"/>
</dbReference>
<evidence type="ECO:0000313" key="2">
    <source>
        <dbReference type="Proteomes" id="UP000290815"/>
    </source>
</evidence>
<protein>
    <submittedName>
        <fullName evidence="1">Uncharacterized protein</fullName>
    </submittedName>
</protein>